<feature type="transmembrane region" description="Helical" evidence="1">
    <location>
        <begin position="12"/>
        <end position="30"/>
    </location>
</feature>
<evidence type="ECO:0000313" key="3">
    <source>
        <dbReference type="Proteomes" id="UP001139646"/>
    </source>
</evidence>
<dbReference type="RefSeq" id="WP_242288184.1">
    <property type="nucleotide sequence ID" value="NZ_JAKKSL010000004.1"/>
</dbReference>
<sequence length="87" mass="9745">MKNTTYLLRVIHRVTLGTLLLLIAIMPLIIDIDIVATLVILPTFLIIILGLSIIIEQKLNTLALSKPVIQKKKRCLIINCIRKTCLG</sequence>
<proteinExistence type="predicted"/>
<reference evidence="2" key="1">
    <citation type="submission" date="2022-01" db="EMBL/GenBank/DDBJ databases">
        <title>Colwellia maritima, isolated from seawater.</title>
        <authorList>
            <person name="Kristyanto S."/>
            <person name="Jung J."/>
            <person name="Jeon C.O."/>
        </authorList>
    </citation>
    <scope>NUCLEOTIDE SEQUENCE</scope>
    <source>
        <strain evidence="2">MSW7</strain>
    </source>
</reference>
<comment type="caution">
    <text evidence="2">The sequence shown here is derived from an EMBL/GenBank/DDBJ whole genome shotgun (WGS) entry which is preliminary data.</text>
</comment>
<dbReference type="Proteomes" id="UP001139646">
    <property type="component" value="Unassembled WGS sequence"/>
</dbReference>
<gene>
    <name evidence="2" type="ORF">L3081_20490</name>
</gene>
<keyword evidence="1" id="KW-1133">Transmembrane helix</keyword>
<keyword evidence="1" id="KW-0472">Membrane</keyword>
<dbReference type="EMBL" id="JAKKSL010000004">
    <property type="protein sequence ID" value="MCI2285328.1"/>
    <property type="molecule type" value="Genomic_DNA"/>
</dbReference>
<evidence type="ECO:0000256" key="1">
    <source>
        <dbReference type="SAM" id="Phobius"/>
    </source>
</evidence>
<organism evidence="2 3">
    <name type="scientific">Colwellia maritima</name>
    <dbReference type="NCBI Taxonomy" id="2912588"/>
    <lineage>
        <taxon>Bacteria</taxon>
        <taxon>Pseudomonadati</taxon>
        <taxon>Pseudomonadota</taxon>
        <taxon>Gammaproteobacteria</taxon>
        <taxon>Alteromonadales</taxon>
        <taxon>Colwelliaceae</taxon>
        <taxon>Colwellia</taxon>
    </lineage>
</organism>
<keyword evidence="3" id="KW-1185">Reference proteome</keyword>
<protein>
    <submittedName>
        <fullName evidence="2">Uncharacterized protein</fullName>
    </submittedName>
</protein>
<feature type="transmembrane region" description="Helical" evidence="1">
    <location>
        <begin position="36"/>
        <end position="55"/>
    </location>
</feature>
<accession>A0ABS9X516</accession>
<name>A0ABS9X516_9GAMM</name>
<keyword evidence="1" id="KW-0812">Transmembrane</keyword>
<evidence type="ECO:0000313" key="2">
    <source>
        <dbReference type="EMBL" id="MCI2285328.1"/>
    </source>
</evidence>